<dbReference type="PANTHER" id="PTHR43776:SF7">
    <property type="entry name" value="D,D-DIPEPTIDE TRANSPORT ATP-BINDING PROTEIN DDPF-RELATED"/>
    <property type="match status" value="1"/>
</dbReference>
<dbReference type="Gene3D" id="3.40.50.300">
    <property type="entry name" value="P-loop containing nucleotide triphosphate hydrolases"/>
    <property type="match status" value="1"/>
</dbReference>
<keyword evidence="3" id="KW-0547">Nucleotide-binding</keyword>
<dbReference type="EMBL" id="BAAANY010000015">
    <property type="protein sequence ID" value="GAA1687703.1"/>
    <property type="molecule type" value="Genomic_DNA"/>
</dbReference>
<dbReference type="InterPro" id="IPR027417">
    <property type="entry name" value="P-loop_NTPase"/>
</dbReference>
<dbReference type="SUPFAM" id="SSF52540">
    <property type="entry name" value="P-loop containing nucleoside triphosphate hydrolases"/>
    <property type="match status" value="1"/>
</dbReference>
<keyword evidence="7" id="KW-1185">Reference proteome</keyword>
<dbReference type="InterPro" id="IPR017871">
    <property type="entry name" value="ABC_transporter-like_CS"/>
</dbReference>
<evidence type="ECO:0000256" key="1">
    <source>
        <dbReference type="ARBA" id="ARBA00005417"/>
    </source>
</evidence>
<comment type="similarity">
    <text evidence="1">Belongs to the ABC transporter superfamily.</text>
</comment>
<dbReference type="Proteomes" id="UP001500618">
    <property type="component" value="Unassembled WGS sequence"/>
</dbReference>
<organism evidence="6 7">
    <name type="scientific">Fodinicola feengrottensis</name>
    <dbReference type="NCBI Taxonomy" id="435914"/>
    <lineage>
        <taxon>Bacteria</taxon>
        <taxon>Bacillati</taxon>
        <taxon>Actinomycetota</taxon>
        <taxon>Actinomycetes</taxon>
        <taxon>Mycobacteriales</taxon>
        <taxon>Fodinicola</taxon>
    </lineage>
</organism>
<evidence type="ECO:0000256" key="4">
    <source>
        <dbReference type="ARBA" id="ARBA00022840"/>
    </source>
</evidence>
<dbReference type="PANTHER" id="PTHR43776">
    <property type="entry name" value="TRANSPORT ATP-BINDING PROTEIN"/>
    <property type="match status" value="1"/>
</dbReference>
<keyword evidence="4" id="KW-0067">ATP-binding</keyword>
<reference evidence="7" key="1">
    <citation type="journal article" date="2019" name="Int. J. Syst. Evol. Microbiol.">
        <title>The Global Catalogue of Microorganisms (GCM) 10K type strain sequencing project: providing services to taxonomists for standard genome sequencing and annotation.</title>
        <authorList>
            <consortium name="The Broad Institute Genomics Platform"/>
            <consortium name="The Broad Institute Genome Sequencing Center for Infectious Disease"/>
            <person name="Wu L."/>
            <person name="Ma J."/>
        </authorList>
    </citation>
    <scope>NUCLEOTIDE SEQUENCE [LARGE SCALE GENOMIC DNA]</scope>
    <source>
        <strain evidence="7">JCM 14718</strain>
    </source>
</reference>
<evidence type="ECO:0000256" key="3">
    <source>
        <dbReference type="ARBA" id="ARBA00022741"/>
    </source>
</evidence>
<gene>
    <name evidence="6" type="ORF">GCM10009765_41490</name>
</gene>
<evidence type="ECO:0000313" key="7">
    <source>
        <dbReference type="Proteomes" id="UP001500618"/>
    </source>
</evidence>
<evidence type="ECO:0000313" key="6">
    <source>
        <dbReference type="EMBL" id="GAA1687703.1"/>
    </source>
</evidence>
<accession>A0ABP4TGD8</accession>
<dbReference type="PROSITE" id="PS00211">
    <property type="entry name" value="ABC_TRANSPORTER_1"/>
    <property type="match status" value="1"/>
</dbReference>
<name>A0ABP4TGD8_9ACTN</name>
<proteinExistence type="inferred from homology"/>
<feature type="domain" description="ABC transporter" evidence="5">
    <location>
        <begin position="7"/>
        <end position="250"/>
    </location>
</feature>
<evidence type="ECO:0000259" key="5">
    <source>
        <dbReference type="PROSITE" id="PS50893"/>
    </source>
</evidence>
<comment type="caution">
    <text evidence="6">The sequence shown here is derived from an EMBL/GenBank/DDBJ whole genome shotgun (WGS) entry which is preliminary data.</text>
</comment>
<dbReference type="InterPro" id="IPR003593">
    <property type="entry name" value="AAA+_ATPase"/>
</dbReference>
<evidence type="ECO:0000256" key="2">
    <source>
        <dbReference type="ARBA" id="ARBA00022448"/>
    </source>
</evidence>
<keyword evidence="2" id="KW-0813">Transport</keyword>
<dbReference type="SMART" id="SM00382">
    <property type="entry name" value="AAA"/>
    <property type="match status" value="1"/>
</dbReference>
<dbReference type="Pfam" id="PF00005">
    <property type="entry name" value="ABC_tran"/>
    <property type="match status" value="1"/>
</dbReference>
<dbReference type="InterPro" id="IPR050319">
    <property type="entry name" value="ABC_transp_ATP-bind"/>
</dbReference>
<protein>
    <recommendedName>
        <fullName evidence="5">ABC transporter domain-containing protein</fullName>
    </recommendedName>
</protein>
<dbReference type="PROSITE" id="PS50893">
    <property type="entry name" value="ABC_TRANSPORTER_2"/>
    <property type="match status" value="1"/>
</dbReference>
<dbReference type="InterPro" id="IPR003439">
    <property type="entry name" value="ABC_transporter-like_ATP-bd"/>
</dbReference>
<sequence>MAADPVVSVDAVSKVFATRAGPVHALRDVSFSVPRGHTLGLVGESGSGKSTIARLVLGLERPTTGAVRFESVDLSAAGRAARKRMRRRMQMVFQDPYSSLLPHLTVLSNVVEPLRLHGIGTVAQRRERATQMLVRVGIGAASAGFYPRQFSGGQQQRIAIARALVLEPEFLVCDEPTSSLDVSVQAQILGLLQGLQRDLGLTCLFVSHNLAVIERMATEVVVMCGGRVVESASTEELFAHPAHPYTRRLLAAVLPLEGDAPPLPADDWDPASLDDDEREVVRISPGHYLRA</sequence>
<dbReference type="CDD" id="cd03257">
    <property type="entry name" value="ABC_NikE_OppD_transporters"/>
    <property type="match status" value="1"/>
</dbReference>